<dbReference type="Gramene" id="ONIVA02G01520.1">
    <property type="protein sequence ID" value="ONIVA02G01520.1"/>
    <property type="gene ID" value="ONIVA02G01520"/>
</dbReference>
<reference evidence="2" key="2">
    <citation type="submission" date="2018-04" db="EMBL/GenBank/DDBJ databases">
        <title>OnivRS2 (Oryza nivara Reference Sequence Version 2).</title>
        <authorList>
            <person name="Zhang J."/>
            <person name="Kudrna D."/>
            <person name="Lee S."/>
            <person name="Talag J."/>
            <person name="Rajasekar S."/>
            <person name="Welchert J."/>
            <person name="Hsing Y.-I."/>
            <person name="Wing R.A."/>
        </authorList>
    </citation>
    <scope>NUCLEOTIDE SEQUENCE [LARGE SCALE GENOMIC DNA]</scope>
    <source>
        <strain evidence="2">SL10</strain>
    </source>
</reference>
<feature type="region of interest" description="Disordered" evidence="1">
    <location>
        <begin position="143"/>
        <end position="176"/>
    </location>
</feature>
<name>A0A0E0G0B0_ORYNI</name>
<reference evidence="2" key="1">
    <citation type="submission" date="2015-04" db="UniProtKB">
        <authorList>
            <consortium name="EnsemblPlants"/>
        </authorList>
    </citation>
    <scope>IDENTIFICATION</scope>
    <source>
        <strain evidence="2">SL10</strain>
    </source>
</reference>
<dbReference type="eggNOG" id="ENOG502R64F">
    <property type="taxonomic scope" value="Eukaryota"/>
</dbReference>
<feature type="compositionally biased region" description="Basic and acidic residues" evidence="1">
    <location>
        <begin position="59"/>
        <end position="76"/>
    </location>
</feature>
<sequence>MASSGGVVVEAFTEEEHEVASILRDLADLVRARHRRRRRRRVQREEIPSWGCRRPRTTPGEKKPAPPADVGRRHEAAASPDTPLAFLVPDESSGDDVAARAAPPRKAPASHAEWVEEQRAVVASLSQENSHLSKQIEEYRVRLQSSRSTNDGLKQMQRKLKRQREHEEEEEVNRKRRVEAAAAAADIVRPAPVLDLNEPARAPEEDDDDAVAVAAAKAAAAAAAAAAAEWYHLGQKRAAMACKAAMTAEARLRRQQIRRDKAAARRAG</sequence>
<feature type="compositionally biased region" description="Polar residues" evidence="1">
    <location>
        <begin position="143"/>
        <end position="152"/>
    </location>
</feature>
<evidence type="ECO:0000256" key="1">
    <source>
        <dbReference type="SAM" id="MobiDB-lite"/>
    </source>
</evidence>
<dbReference type="HOGENOM" id="CLU_1126151_0_0_1"/>
<dbReference type="Proteomes" id="UP000006591">
    <property type="component" value="Chromosome 2"/>
</dbReference>
<keyword evidence="3" id="KW-1185">Reference proteome</keyword>
<feature type="region of interest" description="Disordered" evidence="1">
    <location>
        <begin position="33"/>
        <end position="113"/>
    </location>
</feature>
<dbReference type="OMA" id="XGEARRR"/>
<evidence type="ECO:0000313" key="3">
    <source>
        <dbReference type="Proteomes" id="UP000006591"/>
    </source>
</evidence>
<proteinExistence type="predicted"/>
<dbReference type="PANTHER" id="PTHR37614:SF2">
    <property type="entry name" value="OS02G0121400 PROTEIN"/>
    <property type="match status" value="1"/>
</dbReference>
<dbReference type="AlphaFoldDB" id="A0A0E0G0B0"/>
<feature type="compositionally biased region" description="Basic residues" evidence="1">
    <location>
        <begin position="33"/>
        <end position="42"/>
    </location>
</feature>
<dbReference type="EnsemblPlants" id="ONIVA02G01520.1">
    <property type="protein sequence ID" value="ONIVA02G01520.1"/>
    <property type="gene ID" value="ONIVA02G01520"/>
</dbReference>
<dbReference type="PANTHER" id="PTHR37614">
    <property type="entry name" value="OS02G0121400 PROTEIN"/>
    <property type="match status" value="1"/>
</dbReference>
<feature type="compositionally biased region" description="Low complexity" evidence="1">
    <location>
        <begin position="99"/>
        <end position="109"/>
    </location>
</feature>
<accession>A0A0E0G0B0</accession>
<protein>
    <submittedName>
        <fullName evidence="2">Uncharacterized protein</fullName>
    </submittedName>
</protein>
<organism evidence="2">
    <name type="scientific">Oryza nivara</name>
    <name type="common">Indian wild rice</name>
    <name type="synonym">Oryza sativa f. spontanea</name>
    <dbReference type="NCBI Taxonomy" id="4536"/>
    <lineage>
        <taxon>Eukaryota</taxon>
        <taxon>Viridiplantae</taxon>
        <taxon>Streptophyta</taxon>
        <taxon>Embryophyta</taxon>
        <taxon>Tracheophyta</taxon>
        <taxon>Spermatophyta</taxon>
        <taxon>Magnoliopsida</taxon>
        <taxon>Liliopsida</taxon>
        <taxon>Poales</taxon>
        <taxon>Poaceae</taxon>
        <taxon>BOP clade</taxon>
        <taxon>Oryzoideae</taxon>
        <taxon>Oryzeae</taxon>
        <taxon>Oryzinae</taxon>
        <taxon>Oryza</taxon>
    </lineage>
</organism>
<evidence type="ECO:0000313" key="2">
    <source>
        <dbReference type="EnsemblPlants" id="ONIVA02G01520.1"/>
    </source>
</evidence>